<dbReference type="Proteomes" id="UP001596456">
    <property type="component" value="Unassembled WGS sequence"/>
</dbReference>
<evidence type="ECO:0000256" key="9">
    <source>
        <dbReference type="ARBA" id="ARBA00022989"/>
    </source>
</evidence>
<dbReference type="SMART" id="SM00448">
    <property type="entry name" value="REC"/>
    <property type="match status" value="1"/>
</dbReference>
<dbReference type="SUPFAM" id="SSF47384">
    <property type="entry name" value="Homodimeric domain of signal transducing histidine kinase"/>
    <property type="match status" value="1"/>
</dbReference>
<keyword evidence="5 12" id="KW-0597">Phosphoprotein</keyword>
<evidence type="ECO:0000256" key="13">
    <source>
        <dbReference type="SAM" id="Coils"/>
    </source>
</evidence>
<dbReference type="Pfam" id="PF12860">
    <property type="entry name" value="PAS_7"/>
    <property type="match status" value="1"/>
</dbReference>
<keyword evidence="4" id="KW-1003">Cell membrane</keyword>
<dbReference type="PROSITE" id="PS50110">
    <property type="entry name" value="RESPONSE_REGULATORY"/>
    <property type="match status" value="1"/>
</dbReference>
<feature type="domain" description="Histidine kinase" evidence="14">
    <location>
        <begin position="415"/>
        <end position="632"/>
    </location>
</feature>
<feature type="domain" description="Response regulatory" evidence="15">
    <location>
        <begin position="653"/>
        <end position="770"/>
    </location>
</feature>
<evidence type="ECO:0000256" key="4">
    <source>
        <dbReference type="ARBA" id="ARBA00022475"/>
    </source>
</evidence>
<dbReference type="SUPFAM" id="SSF47226">
    <property type="entry name" value="Histidine-containing phosphotransfer domain, HPT domain"/>
    <property type="match status" value="1"/>
</dbReference>
<keyword evidence="17" id="KW-1185">Reference proteome</keyword>
<evidence type="ECO:0000259" key="15">
    <source>
        <dbReference type="PROSITE" id="PS50110"/>
    </source>
</evidence>
<dbReference type="CDD" id="cd16922">
    <property type="entry name" value="HATPase_EvgS-ArcB-TorS-like"/>
    <property type="match status" value="1"/>
</dbReference>
<name>A0ABW2KVQ6_9PROT</name>
<keyword evidence="13" id="KW-0175">Coiled coil</keyword>
<dbReference type="SMART" id="SM00387">
    <property type="entry name" value="HATPase_c"/>
    <property type="match status" value="1"/>
</dbReference>
<evidence type="ECO:0000256" key="10">
    <source>
        <dbReference type="ARBA" id="ARBA00023012"/>
    </source>
</evidence>
<evidence type="ECO:0000256" key="2">
    <source>
        <dbReference type="ARBA" id="ARBA00004651"/>
    </source>
</evidence>
<keyword evidence="8 16" id="KW-0067">ATP-binding</keyword>
<evidence type="ECO:0000256" key="7">
    <source>
        <dbReference type="ARBA" id="ARBA00022741"/>
    </source>
</evidence>
<dbReference type="EMBL" id="JBHTCM010000012">
    <property type="protein sequence ID" value="MFC7334143.1"/>
    <property type="molecule type" value="Genomic_DNA"/>
</dbReference>
<dbReference type="InterPro" id="IPR005467">
    <property type="entry name" value="His_kinase_dom"/>
</dbReference>
<keyword evidence="7" id="KW-0547">Nucleotide-binding</keyword>
<dbReference type="CDD" id="cd00082">
    <property type="entry name" value="HisKA"/>
    <property type="match status" value="1"/>
</dbReference>
<dbReference type="InterPro" id="IPR003661">
    <property type="entry name" value="HisK_dim/P_dom"/>
</dbReference>
<dbReference type="InterPro" id="IPR036890">
    <property type="entry name" value="HATPase_C_sf"/>
</dbReference>
<dbReference type="Pfam" id="PF00072">
    <property type="entry name" value="Response_reg"/>
    <property type="match status" value="1"/>
</dbReference>
<keyword evidence="9" id="KW-1133">Transmembrane helix</keyword>
<dbReference type="EC" id="2.7.13.3" evidence="3"/>
<evidence type="ECO:0000256" key="6">
    <source>
        <dbReference type="ARBA" id="ARBA00022692"/>
    </source>
</evidence>
<dbReference type="Pfam" id="PF05227">
    <property type="entry name" value="CHASE3"/>
    <property type="match status" value="1"/>
</dbReference>
<dbReference type="Gene3D" id="3.30.450.20">
    <property type="entry name" value="PAS domain"/>
    <property type="match status" value="1"/>
</dbReference>
<comment type="catalytic activity">
    <reaction evidence="1">
        <text>ATP + protein L-histidine = ADP + protein N-phospho-L-histidine.</text>
        <dbReference type="EC" id="2.7.13.3"/>
    </reaction>
</comment>
<dbReference type="SUPFAM" id="SSF55785">
    <property type="entry name" value="PYP-like sensor domain (PAS domain)"/>
    <property type="match status" value="1"/>
</dbReference>
<dbReference type="Gene3D" id="3.40.50.2300">
    <property type="match status" value="1"/>
</dbReference>
<dbReference type="SUPFAM" id="SSF52172">
    <property type="entry name" value="CheY-like"/>
    <property type="match status" value="1"/>
</dbReference>
<feature type="modified residue" description="4-aspartylphosphate" evidence="12">
    <location>
        <position position="702"/>
    </location>
</feature>
<evidence type="ECO:0000313" key="16">
    <source>
        <dbReference type="EMBL" id="MFC7334143.1"/>
    </source>
</evidence>
<accession>A0ABW2KVQ6</accession>
<dbReference type="InterPro" id="IPR004358">
    <property type="entry name" value="Sig_transdc_His_kin-like_C"/>
</dbReference>
<sequence>MRTATVGTERAPLRRIALVTVACLLAFGAGTWMAARHDAGLDLIRGDADQAAAIEQTISAMREALRDLETGERSYLASLDPARLELARRGHDTLDTLAAELADRFDGRPEQQARVAAIPVLADRNAAVFEDAASLARAGRLADALTAFDGEDDRSSIRAIHGRLDILLAEAHEHLRNRQTEAVTYAERLVDWLSAGVALSGLGFAIAVAVLLTARRQGRALAAAQRRAAEAEERLRAALDAMPDGFVVYDAEDRLVTWNDRFLERYPSLRGVPALKGMRFEDLLRIFIANREVGDPEAYDDTERWIADRIAWRRAADGRAFERLTAHGRWLRVSEHPISTGGVLSLATDITAQKMREEELRRALEDVDEARREAELQAAEMVALAEELAAARTRADEARAESEAANRAKSDFVAVMSHEVRTPLNALLGFADLLLQTPLTAEQREWVTLQREAGEALLTVVSDVLDFSKLEAGRLEVDPHPFHLARLARSTSDLVRPTAEERGLALRVAVDPRLPEVVQGDAKRVRQVLLNLLNNAVKFTERGHVALAVFPVVDGRVRFEVLDTGIGIAPEQQDRLFQEFVQADRATARRYGGTGLGLAICRRLVDLMGGTIAVESAPGRGSLFWFELPLPADESSRPPPCAPEPVRSVESARILLAEDVKANQALAVALLTKAGHRVTVIANGLDAVQAVAATPFDLVLMDVRMPRLGGLEATRRIRALGGPRGAIPIVALTAEAGSRELDACLDAGMDEVLTKPLQPALLLDTIARLAGRAQVGEVPLAISPLPIVSAGTWRRLQHSVGRDELDSLVGDLVLDLPTWIGRLRGTSDPEGLGDLAHELISVLGNFGLERAAAAAASLDTAIRGGTDLRPAAEVLATELEQAAGELSLWLSHSAGEPI</sequence>
<feature type="coiled-coil region" evidence="13">
    <location>
        <begin position="353"/>
        <end position="408"/>
    </location>
</feature>
<dbReference type="InterPro" id="IPR003594">
    <property type="entry name" value="HATPase_dom"/>
</dbReference>
<dbReference type="PANTHER" id="PTHR45339:SF1">
    <property type="entry name" value="HYBRID SIGNAL TRANSDUCTION HISTIDINE KINASE J"/>
    <property type="match status" value="1"/>
</dbReference>
<dbReference type="Pfam" id="PF00512">
    <property type="entry name" value="HisKA"/>
    <property type="match status" value="1"/>
</dbReference>
<dbReference type="PANTHER" id="PTHR45339">
    <property type="entry name" value="HYBRID SIGNAL TRANSDUCTION HISTIDINE KINASE J"/>
    <property type="match status" value="1"/>
</dbReference>
<proteinExistence type="predicted"/>
<dbReference type="Gene3D" id="1.20.120.160">
    <property type="entry name" value="HPT domain"/>
    <property type="match status" value="1"/>
</dbReference>
<dbReference type="CDD" id="cd17546">
    <property type="entry name" value="REC_hyHK_CKI1_RcsC-like"/>
    <property type="match status" value="1"/>
</dbReference>
<evidence type="ECO:0000256" key="3">
    <source>
        <dbReference type="ARBA" id="ARBA00012438"/>
    </source>
</evidence>
<protein>
    <recommendedName>
        <fullName evidence="3">histidine kinase</fullName>
        <ecNumber evidence="3">2.7.13.3</ecNumber>
    </recommendedName>
</protein>
<gene>
    <name evidence="16" type="ORF">ACFQPS_13305</name>
</gene>
<evidence type="ECO:0000256" key="5">
    <source>
        <dbReference type="ARBA" id="ARBA00022553"/>
    </source>
</evidence>
<dbReference type="InterPro" id="IPR036097">
    <property type="entry name" value="HisK_dim/P_sf"/>
</dbReference>
<dbReference type="Pfam" id="PF02518">
    <property type="entry name" value="HATPase_c"/>
    <property type="match status" value="1"/>
</dbReference>
<organism evidence="16 17">
    <name type="scientific">Rhodocista pekingensis</name>
    <dbReference type="NCBI Taxonomy" id="201185"/>
    <lineage>
        <taxon>Bacteria</taxon>
        <taxon>Pseudomonadati</taxon>
        <taxon>Pseudomonadota</taxon>
        <taxon>Alphaproteobacteria</taxon>
        <taxon>Rhodospirillales</taxon>
        <taxon>Azospirillaceae</taxon>
        <taxon>Rhodocista</taxon>
    </lineage>
</organism>
<keyword evidence="11" id="KW-0472">Membrane</keyword>
<dbReference type="InterPro" id="IPR011006">
    <property type="entry name" value="CheY-like_superfamily"/>
</dbReference>
<feature type="coiled-coil region" evidence="13">
    <location>
        <begin position="214"/>
        <end position="241"/>
    </location>
</feature>
<evidence type="ECO:0000256" key="11">
    <source>
        <dbReference type="ARBA" id="ARBA00023136"/>
    </source>
</evidence>
<evidence type="ECO:0000256" key="12">
    <source>
        <dbReference type="PROSITE-ProRule" id="PRU00169"/>
    </source>
</evidence>
<dbReference type="Gene3D" id="1.10.287.130">
    <property type="match status" value="1"/>
</dbReference>
<dbReference type="SMART" id="SM00388">
    <property type="entry name" value="HisKA"/>
    <property type="match status" value="1"/>
</dbReference>
<comment type="caution">
    <text evidence="16">The sequence shown here is derived from an EMBL/GenBank/DDBJ whole genome shotgun (WGS) entry which is preliminary data.</text>
</comment>
<dbReference type="InterPro" id="IPR036641">
    <property type="entry name" value="HPT_dom_sf"/>
</dbReference>
<dbReference type="InterPro" id="IPR007891">
    <property type="entry name" value="CHASE3"/>
</dbReference>
<dbReference type="PRINTS" id="PR00344">
    <property type="entry name" value="BCTRLSENSOR"/>
</dbReference>
<dbReference type="InterPro" id="IPR035965">
    <property type="entry name" value="PAS-like_dom_sf"/>
</dbReference>
<keyword evidence="6" id="KW-0812">Transmembrane</keyword>
<evidence type="ECO:0000259" key="14">
    <source>
        <dbReference type="PROSITE" id="PS50109"/>
    </source>
</evidence>
<comment type="subcellular location">
    <subcellularLocation>
        <location evidence="2">Cell membrane</location>
        <topology evidence="2">Multi-pass membrane protein</topology>
    </subcellularLocation>
</comment>
<dbReference type="PROSITE" id="PS50109">
    <property type="entry name" value="HIS_KIN"/>
    <property type="match status" value="1"/>
</dbReference>
<dbReference type="RefSeq" id="WP_377359720.1">
    <property type="nucleotide sequence ID" value="NZ_JBHTCM010000012.1"/>
</dbReference>
<reference evidence="17" key="1">
    <citation type="journal article" date="2019" name="Int. J. Syst. Evol. Microbiol.">
        <title>The Global Catalogue of Microorganisms (GCM) 10K type strain sequencing project: providing services to taxonomists for standard genome sequencing and annotation.</title>
        <authorList>
            <consortium name="The Broad Institute Genomics Platform"/>
            <consortium name="The Broad Institute Genome Sequencing Center for Infectious Disease"/>
            <person name="Wu L."/>
            <person name="Ma J."/>
        </authorList>
    </citation>
    <scope>NUCLEOTIDE SEQUENCE [LARGE SCALE GENOMIC DNA]</scope>
    <source>
        <strain evidence="17">CGMCC 1.16275</strain>
    </source>
</reference>
<dbReference type="Gene3D" id="3.30.565.10">
    <property type="entry name" value="Histidine kinase-like ATPase, C-terminal domain"/>
    <property type="match status" value="1"/>
</dbReference>
<dbReference type="GO" id="GO:0005524">
    <property type="term" value="F:ATP binding"/>
    <property type="evidence" value="ECO:0007669"/>
    <property type="project" value="UniProtKB-KW"/>
</dbReference>
<dbReference type="SUPFAM" id="SSF55874">
    <property type="entry name" value="ATPase domain of HSP90 chaperone/DNA topoisomerase II/histidine kinase"/>
    <property type="match status" value="1"/>
</dbReference>
<evidence type="ECO:0000256" key="8">
    <source>
        <dbReference type="ARBA" id="ARBA00022840"/>
    </source>
</evidence>
<keyword evidence="10" id="KW-0902">Two-component regulatory system</keyword>
<evidence type="ECO:0000313" key="17">
    <source>
        <dbReference type="Proteomes" id="UP001596456"/>
    </source>
</evidence>
<evidence type="ECO:0000256" key="1">
    <source>
        <dbReference type="ARBA" id="ARBA00000085"/>
    </source>
</evidence>
<dbReference type="InterPro" id="IPR001789">
    <property type="entry name" value="Sig_transdc_resp-reg_receiver"/>
</dbReference>